<dbReference type="InterPro" id="IPR043725">
    <property type="entry name" value="DUF5667"/>
</dbReference>
<evidence type="ECO:0000313" key="3">
    <source>
        <dbReference type="Proteomes" id="UP000034961"/>
    </source>
</evidence>
<reference evidence="2 3" key="1">
    <citation type="journal article" date="2015" name="Nature">
        <title>rRNA introns, odd ribosomes, and small enigmatic genomes across a large radiation of phyla.</title>
        <authorList>
            <person name="Brown C.T."/>
            <person name="Hug L.A."/>
            <person name="Thomas B.C."/>
            <person name="Sharon I."/>
            <person name="Castelle C.J."/>
            <person name="Singh A."/>
            <person name="Wilkins M.J."/>
            <person name="Williams K.H."/>
            <person name="Banfield J.F."/>
        </authorList>
    </citation>
    <scope>NUCLEOTIDE SEQUENCE [LARGE SCALE GENOMIC DNA]</scope>
</reference>
<feature type="domain" description="DUF5667" evidence="1">
    <location>
        <begin position="25"/>
        <end position="122"/>
    </location>
</feature>
<sequence>MRKFFYFIILLVLAGVTLYYVSKDTTPSSSLFYGKRIIENFILATKIKPEDRADYYSQLLDVRLKELQTLYDDEQFDLIISASLRYSTIAGRLTETIKTHNLTDQSPHVKEQFNRHKLTLQSMADNYTEKDDRWKFIIDAKNYLDIYEKELP</sequence>
<gene>
    <name evidence="2" type="ORF">UU41_C0035G0013</name>
</gene>
<dbReference type="AlphaFoldDB" id="A0A0G0US33"/>
<comment type="caution">
    <text evidence="2">The sequence shown here is derived from an EMBL/GenBank/DDBJ whole genome shotgun (WGS) entry which is preliminary data.</text>
</comment>
<evidence type="ECO:0000259" key="1">
    <source>
        <dbReference type="Pfam" id="PF18915"/>
    </source>
</evidence>
<name>A0A0G0US33_9BACT</name>
<evidence type="ECO:0000313" key="2">
    <source>
        <dbReference type="EMBL" id="KKR91548.1"/>
    </source>
</evidence>
<proteinExistence type="predicted"/>
<dbReference type="Pfam" id="PF18915">
    <property type="entry name" value="DUF5667"/>
    <property type="match status" value="1"/>
</dbReference>
<organism evidence="2 3">
    <name type="scientific">Candidatus Roizmanbacteria bacterium GW2011_GWA1_41_13</name>
    <dbReference type="NCBI Taxonomy" id="1618474"/>
    <lineage>
        <taxon>Bacteria</taxon>
        <taxon>Candidatus Roizmaniibacteriota</taxon>
    </lineage>
</organism>
<dbReference type="Proteomes" id="UP000034961">
    <property type="component" value="Unassembled WGS sequence"/>
</dbReference>
<accession>A0A0G0US33</accession>
<protein>
    <recommendedName>
        <fullName evidence="1">DUF5667 domain-containing protein</fullName>
    </recommendedName>
</protein>
<dbReference type="EMBL" id="LCAN01000035">
    <property type="protein sequence ID" value="KKR91548.1"/>
    <property type="molecule type" value="Genomic_DNA"/>
</dbReference>